<dbReference type="PANTHER" id="PTHR45877:SF2">
    <property type="entry name" value="E3 UBIQUITIN-PROTEIN LIGASE SINA-RELATED"/>
    <property type="match status" value="1"/>
</dbReference>
<comment type="catalytic activity">
    <reaction evidence="1 10">
        <text>S-ubiquitinyl-[E2 ubiquitin-conjugating enzyme]-L-cysteine + [acceptor protein]-L-lysine = [E2 ubiquitin-conjugating enzyme]-L-cysteine + N(6)-ubiquitinyl-[acceptor protein]-L-lysine.</text>
        <dbReference type="EC" id="2.3.2.27"/>
    </reaction>
</comment>
<sequence>MDHNSTSAMETKTIVSRFIRKLYTCPECSVYFQPPILQCCYGHLICSKCRSKETCCRRCREPLGNIRNLAMEEYASAHMFPCKYSQPGCAVALLYTERREHEEACEFRPYPCPFQGPFCKWQGCNNKVIPHTMKSHNSVEILQGEYVVFSATHINQPGAGNWVKMQTCFGHHFRLLLLNRGELNEREKFLFTVHLIGSREQAGKFAYTLQVKKRREHLTWEATPKSILEPYFKIIMKPDCLRFDACTARLLARKGTLRIHVSIRMV</sequence>
<evidence type="ECO:0000256" key="4">
    <source>
        <dbReference type="ARBA" id="ARBA00022679"/>
    </source>
</evidence>
<evidence type="ECO:0000256" key="2">
    <source>
        <dbReference type="ARBA" id="ARBA00004906"/>
    </source>
</evidence>
<dbReference type="InterPro" id="IPR008974">
    <property type="entry name" value="TRAF-like"/>
</dbReference>
<dbReference type="Gene3D" id="3.30.40.10">
    <property type="entry name" value="Zinc/RING finger domain, C3HC4 (zinc finger)"/>
    <property type="match status" value="1"/>
</dbReference>
<feature type="domain" description="SIAH-type" evidence="11">
    <location>
        <begin position="77"/>
        <end position="137"/>
    </location>
</feature>
<dbReference type="OrthoDB" id="941555at2759"/>
<protein>
    <recommendedName>
        <fullName evidence="10">E3 ubiquitin-protein ligase</fullName>
        <ecNumber evidence="10">2.3.2.27</ecNumber>
    </recommendedName>
</protein>
<dbReference type="GO" id="GO:0008270">
    <property type="term" value="F:zinc ion binding"/>
    <property type="evidence" value="ECO:0007669"/>
    <property type="project" value="UniProtKB-KW"/>
</dbReference>
<dbReference type="Pfam" id="PF03145">
    <property type="entry name" value="Sina_TRAF"/>
    <property type="match status" value="1"/>
</dbReference>
<dbReference type="GO" id="GO:0061630">
    <property type="term" value="F:ubiquitin protein ligase activity"/>
    <property type="evidence" value="ECO:0007669"/>
    <property type="project" value="UniProtKB-EC"/>
</dbReference>
<keyword evidence="6 9" id="KW-0863">Zinc-finger</keyword>
<dbReference type="GO" id="GO:0016567">
    <property type="term" value="P:protein ubiquitination"/>
    <property type="evidence" value="ECO:0007669"/>
    <property type="project" value="UniProtKB-UniPathway"/>
</dbReference>
<evidence type="ECO:0000256" key="8">
    <source>
        <dbReference type="ARBA" id="ARBA00022833"/>
    </source>
</evidence>
<organism evidence="12 13">
    <name type="scientific">Cryptotermes secundus</name>
    <dbReference type="NCBI Taxonomy" id="105785"/>
    <lineage>
        <taxon>Eukaryota</taxon>
        <taxon>Metazoa</taxon>
        <taxon>Ecdysozoa</taxon>
        <taxon>Arthropoda</taxon>
        <taxon>Hexapoda</taxon>
        <taxon>Insecta</taxon>
        <taxon>Pterygota</taxon>
        <taxon>Neoptera</taxon>
        <taxon>Polyneoptera</taxon>
        <taxon>Dictyoptera</taxon>
        <taxon>Blattodea</taxon>
        <taxon>Blattoidea</taxon>
        <taxon>Termitoidae</taxon>
        <taxon>Kalotermitidae</taxon>
        <taxon>Cryptotermitinae</taxon>
        <taxon>Cryptotermes</taxon>
    </lineage>
</organism>
<evidence type="ECO:0000256" key="10">
    <source>
        <dbReference type="RuleBase" id="RU201113"/>
    </source>
</evidence>
<dbReference type="Pfam" id="PF21361">
    <property type="entry name" value="Sina_ZnF"/>
    <property type="match status" value="1"/>
</dbReference>
<evidence type="ECO:0000256" key="9">
    <source>
        <dbReference type="PROSITE-ProRule" id="PRU00455"/>
    </source>
</evidence>
<dbReference type="UniPathway" id="UPA00143"/>
<dbReference type="EMBL" id="NEVH01016356">
    <property type="protein sequence ID" value="PNF25243.1"/>
    <property type="molecule type" value="Genomic_DNA"/>
</dbReference>
<dbReference type="STRING" id="105785.A0A2J7Q9H3"/>
<dbReference type="SUPFAM" id="SSF49599">
    <property type="entry name" value="TRAF domain-like"/>
    <property type="match status" value="1"/>
</dbReference>
<evidence type="ECO:0000256" key="5">
    <source>
        <dbReference type="ARBA" id="ARBA00022723"/>
    </source>
</evidence>
<comment type="pathway">
    <text evidence="2 10">Protein modification; protein ubiquitination.</text>
</comment>
<evidence type="ECO:0000313" key="13">
    <source>
        <dbReference type="Proteomes" id="UP000235965"/>
    </source>
</evidence>
<keyword evidence="5 10" id="KW-0479">Metal-binding</keyword>
<name>A0A2J7Q9H3_9NEOP</name>
<gene>
    <name evidence="12" type="primary">Siah1_4</name>
    <name evidence="12" type="ORF">B7P43_G13749</name>
</gene>
<dbReference type="GO" id="GO:0031624">
    <property type="term" value="F:ubiquitin conjugating enzyme binding"/>
    <property type="evidence" value="ECO:0007669"/>
    <property type="project" value="TreeGrafter"/>
</dbReference>
<dbReference type="InterPro" id="IPR049548">
    <property type="entry name" value="Sina-like_RING"/>
</dbReference>
<comment type="domain">
    <text evidence="10">The SBD domain (substrate-binding domain) mediates the interaction with substrate proteins. It is related to the TRAF family.</text>
</comment>
<comment type="function">
    <text evidence="10">E3 ubiquitin-protein ligase that mediates ubiquitination and subsequent proteasomal degradation of target proteins. E3 ubiquitin ligases accept ubiquitin from an E2 ubiquitin-conjugating enzyme in the form of a thioester and then directly transfers the ubiquitin to targeted substrates.</text>
</comment>
<dbReference type="InterPro" id="IPR013010">
    <property type="entry name" value="Znf_SIAH"/>
</dbReference>
<dbReference type="GO" id="GO:0043161">
    <property type="term" value="P:proteasome-mediated ubiquitin-dependent protein catabolic process"/>
    <property type="evidence" value="ECO:0007669"/>
    <property type="project" value="TreeGrafter"/>
</dbReference>
<dbReference type="InterPro" id="IPR013083">
    <property type="entry name" value="Znf_RING/FYVE/PHD"/>
</dbReference>
<evidence type="ECO:0000256" key="1">
    <source>
        <dbReference type="ARBA" id="ARBA00000900"/>
    </source>
</evidence>
<dbReference type="EC" id="2.3.2.27" evidence="10"/>
<keyword evidence="13" id="KW-1185">Reference proteome</keyword>
<keyword evidence="7 10" id="KW-0833">Ubl conjugation pathway</keyword>
<evidence type="ECO:0000256" key="6">
    <source>
        <dbReference type="ARBA" id="ARBA00022771"/>
    </source>
</evidence>
<keyword evidence="8 10" id="KW-0862">Zinc</keyword>
<dbReference type="Pfam" id="PF21362">
    <property type="entry name" value="Sina_RING"/>
    <property type="match status" value="1"/>
</dbReference>
<dbReference type="PANTHER" id="PTHR45877">
    <property type="entry name" value="E3 UBIQUITIN-PROTEIN LIGASE SIAH2"/>
    <property type="match status" value="1"/>
</dbReference>
<comment type="similarity">
    <text evidence="3 10">Belongs to the SINA (Seven in absentia) family.</text>
</comment>
<comment type="caution">
    <text evidence="12">The sequence shown here is derived from an EMBL/GenBank/DDBJ whole genome shotgun (WGS) entry which is preliminary data.</text>
</comment>
<keyword evidence="4" id="KW-0808">Transferase</keyword>
<dbReference type="Gene3D" id="2.60.210.10">
    <property type="entry name" value="Apoptosis, Tumor Necrosis Factor Receptor Associated Protein 2, Chain A"/>
    <property type="match status" value="1"/>
</dbReference>
<evidence type="ECO:0000256" key="7">
    <source>
        <dbReference type="ARBA" id="ARBA00022786"/>
    </source>
</evidence>
<comment type="domain">
    <text evidence="10">The RING-type zinc finger domain is essential for ubiquitin ligase activity.</text>
</comment>
<evidence type="ECO:0000256" key="3">
    <source>
        <dbReference type="ARBA" id="ARBA00009119"/>
    </source>
</evidence>
<evidence type="ECO:0000259" key="11">
    <source>
        <dbReference type="PROSITE" id="PS51081"/>
    </source>
</evidence>
<reference evidence="12 13" key="1">
    <citation type="submission" date="2017-12" db="EMBL/GenBank/DDBJ databases">
        <title>Hemimetabolous genomes reveal molecular basis of termite eusociality.</title>
        <authorList>
            <person name="Harrison M.C."/>
            <person name="Jongepier E."/>
            <person name="Robertson H.M."/>
            <person name="Arning N."/>
            <person name="Bitard-Feildel T."/>
            <person name="Chao H."/>
            <person name="Childers C.P."/>
            <person name="Dinh H."/>
            <person name="Doddapaneni H."/>
            <person name="Dugan S."/>
            <person name="Gowin J."/>
            <person name="Greiner C."/>
            <person name="Han Y."/>
            <person name="Hu H."/>
            <person name="Hughes D.S.T."/>
            <person name="Huylmans A.-K."/>
            <person name="Kemena C."/>
            <person name="Kremer L.P.M."/>
            <person name="Lee S.L."/>
            <person name="Lopez-Ezquerra A."/>
            <person name="Mallet L."/>
            <person name="Monroy-Kuhn J.M."/>
            <person name="Moser A."/>
            <person name="Murali S.C."/>
            <person name="Muzny D.M."/>
            <person name="Otani S."/>
            <person name="Piulachs M.-D."/>
            <person name="Poelchau M."/>
            <person name="Qu J."/>
            <person name="Schaub F."/>
            <person name="Wada-Katsumata A."/>
            <person name="Worley K.C."/>
            <person name="Xie Q."/>
            <person name="Ylla G."/>
            <person name="Poulsen M."/>
            <person name="Gibbs R.A."/>
            <person name="Schal C."/>
            <person name="Richards S."/>
            <person name="Belles X."/>
            <person name="Korb J."/>
            <person name="Bornberg-Bauer E."/>
        </authorList>
    </citation>
    <scope>NUCLEOTIDE SEQUENCE [LARGE SCALE GENOMIC DNA]</scope>
    <source>
        <tissue evidence="12">Whole body</tissue>
    </source>
</reference>
<dbReference type="FunFam" id="3.30.40.10:FF:000041">
    <property type="entry name" value="E3 ubiquitin-protein ligase SINAT3"/>
    <property type="match status" value="1"/>
</dbReference>
<dbReference type="PROSITE" id="PS51081">
    <property type="entry name" value="ZF_SIAH"/>
    <property type="match status" value="1"/>
</dbReference>
<dbReference type="AlphaFoldDB" id="A0A2J7Q9H3"/>
<dbReference type="InterPro" id="IPR018121">
    <property type="entry name" value="7-in-absentia-prot_TRAF-dom"/>
</dbReference>
<evidence type="ECO:0000313" key="12">
    <source>
        <dbReference type="EMBL" id="PNF25243.1"/>
    </source>
</evidence>
<proteinExistence type="inferred from homology"/>
<dbReference type="GO" id="GO:0005737">
    <property type="term" value="C:cytoplasm"/>
    <property type="evidence" value="ECO:0007669"/>
    <property type="project" value="InterPro"/>
</dbReference>
<accession>A0A2J7Q9H3</accession>
<dbReference type="InterPro" id="IPR004162">
    <property type="entry name" value="SINA-like_animal"/>
</dbReference>
<dbReference type="Proteomes" id="UP000235965">
    <property type="component" value="Unassembled WGS sequence"/>
</dbReference>
<dbReference type="InParanoid" id="A0A2J7Q9H3"/>